<evidence type="ECO:0000313" key="2">
    <source>
        <dbReference type="RefSeq" id="XP_014679836.1"/>
    </source>
</evidence>
<evidence type="ECO:0000313" key="1">
    <source>
        <dbReference type="Proteomes" id="UP000695022"/>
    </source>
</evidence>
<gene>
    <name evidence="2" type="primary">LOC106819760</name>
</gene>
<name>A0ABM1F5W5_PRICU</name>
<protein>
    <submittedName>
        <fullName evidence="2">Uncharacterized protein LOC106819760</fullName>
    </submittedName>
</protein>
<dbReference type="RefSeq" id="XP_014679836.1">
    <property type="nucleotide sequence ID" value="XM_014824350.1"/>
</dbReference>
<keyword evidence="1" id="KW-1185">Reference proteome</keyword>
<dbReference type="GeneID" id="106819760"/>
<sequence>MVIAATGGTPGLLGNRFLTSTQLQVRYRKGILQLSNQSVRCTNEEKEENMVQHSREIPQRVRREPRWSRWLIEKPTKVVESTCKDLGGSCAQARIGKIGTKEEDEVTPLRIGKAGEEALRIEKEDEVTPLRIGKAGEEALKMKKEQESAKWQPVYEIEVHDIEKGPEDSIPRKDPKELPEHLHLLMEGVDDGLTYPQRKRLAGLLNEFQDIFIGPNQGLGKTDIVRHSIETGNVAPIKQAPRRLPMHRQAQAKAELSEMLRTGIIEPSDSPWASPIVLVTKKDGNVRFCIDYRKLNKTIH</sequence>
<proteinExistence type="predicted"/>
<reference evidence="2" key="1">
    <citation type="submission" date="2025-08" db="UniProtKB">
        <authorList>
            <consortium name="RefSeq"/>
        </authorList>
    </citation>
    <scope>IDENTIFICATION</scope>
</reference>
<accession>A0ABM1F5W5</accession>
<dbReference type="PANTHER" id="PTHR24559">
    <property type="entry name" value="TRANSPOSON TY3-I GAG-POL POLYPROTEIN"/>
    <property type="match status" value="1"/>
</dbReference>
<dbReference type="SUPFAM" id="SSF56672">
    <property type="entry name" value="DNA/RNA polymerases"/>
    <property type="match status" value="1"/>
</dbReference>
<dbReference type="Proteomes" id="UP000695022">
    <property type="component" value="Unplaced"/>
</dbReference>
<dbReference type="InterPro" id="IPR043502">
    <property type="entry name" value="DNA/RNA_pol_sf"/>
</dbReference>
<organism evidence="1 2">
    <name type="scientific">Priapulus caudatus</name>
    <name type="common">Priapulid worm</name>
    <dbReference type="NCBI Taxonomy" id="37621"/>
    <lineage>
        <taxon>Eukaryota</taxon>
        <taxon>Metazoa</taxon>
        <taxon>Ecdysozoa</taxon>
        <taxon>Scalidophora</taxon>
        <taxon>Priapulida</taxon>
        <taxon>Priapulimorpha</taxon>
        <taxon>Priapulimorphida</taxon>
        <taxon>Priapulidae</taxon>
        <taxon>Priapulus</taxon>
    </lineage>
</organism>
<dbReference type="InterPro" id="IPR053134">
    <property type="entry name" value="RNA-dir_DNA_polymerase"/>
</dbReference>
<dbReference type="Gene3D" id="3.10.10.10">
    <property type="entry name" value="HIV Type 1 Reverse Transcriptase, subunit A, domain 1"/>
    <property type="match status" value="1"/>
</dbReference>
<dbReference type="PANTHER" id="PTHR24559:SF454">
    <property type="entry name" value="RIBONUCLEASE H"/>
    <property type="match status" value="1"/>
</dbReference>